<dbReference type="AlphaFoldDB" id="A0A0L9VTM4"/>
<reference evidence="2" key="1">
    <citation type="journal article" date="2015" name="Proc. Natl. Acad. Sci. U.S.A.">
        <title>Genome sequencing of adzuki bean (Vigna angularis) provides insight into high starch and low fat accumulation and domestication.</title>
        <authorList>
            <person name="Yang K."/>
            <person name="Tian Z."/>
            <person name="Chen C."/>
            <person name="Luo L."/>
            <person name="Zhao B."/>
            <person name="Wang Z."/>
            <person name="Yu L."/>
            <person name="Li Y."/>
            <person name="Sun Y."/>
            <person name="Li W."/>
            <person name="Chen Y."/>
            <person name="Li Y."/>
            <person name="Zhang Y."/>
            <person name="Ai D."/>
            <person name="Zhao J."/>
            <person name="Shang C."/>
            <person name="Ma Y."/>
            <person name="Wu B."/>
            <person name="Wang M."/>
            <person name="Gao L."/>
            <person name="Sun D."/>
            <person name="Zhang P."/>
            <person name="Guo F."/>
            <person name="Wang W."/>
            <person name="Li Y."/>
            <person name="Wang J."/>
            <person name="Varshney R.K."/>
            <person name="Wang J."/>
            <person name="Ling H.Q."/>
            <person name="Wan P."/>
        </authorList>
    </citation>
    <scope>NUCLEOTIDE SEQUENCE</scope>
    <source>
        <strain evidence="2">cv. Jingnong 6</strain>
    </source>
</reference>
<evidence type="ECO:0000313" key="1">
    <source>
        <dbReference type="EMBL" id="KOM58431.1"/>
    </source>
</evidence>
<dbReference type="Gramene" id="KOM58431">
    <property type="protein sequence ID" value="KOM58431"/>
    <property type="gene ID" value="LR48_Vigan11g146500"/>
</dbReference>
<dbReference type="EMBL" id="CM003381">
    <property type="protein sequence ID" value="KOM58431.1"/>
    <property type="molecule type" value="Genomic_DNA"/>
</dbReference>
<sequence length="230" mass="24767">MQYVSEDQNCAINVYTENYLTFYKAPILYNSQVNDTGLVSRRLASVIWCASASSSTNLSWSPTTGSTNWFVVGELVLCFNTRATERMMGNLALFNLLTSSGDQILASAATPSATETVSNRGAIASLSRLSSREVLSTTIASPPRSSLPPVLPRANGFPPSPLLFFMNAGLGQFACNSTILRVELVDERFHSPMIGVAMLGVRKRGGGGCFWSELNDVGPCVKRPKSGVAR</sequence>
<protein>
    <submittedName>
        <fullName evidence="1">Uncharacterized protein</fullName>
    </submittedName>
</protein>
<evidence type="ECO:0000313" key="2">
    <source>
        <dbReference type="Proteomes" id="UP000053144"/>
    </source>
</evidence>
<gene>
    <name evidence="1" type="ORF">LR48_Vigan11g146500</name>
</gene>
<organism evidence="1 2">
    <name type="scientific">Phaseolus angularis</name>
    <name type="common">Azuki bean</name>
    <name type="synonym">Vigna angularis</name>
    <dbReference type="NCBI Taxonomy" id="3914"/>
    <lineage>
        <taxon>Eukaryota</taxon>
        <taxon>Viridiplantae</taxon>
        <taxon>Streptophyta</taxon>
        <taxon>Embryophyta</taxon>
        <taxon>Tracheophyta</taxon>
        <taxon>Spermatophyta</taxon>
        <taxon>Magnoliopsida</taxon>
        <taxon>eudicotyledons</taxon>
        <taxon>Gunneridae</taxon>
        <taxon>Pentapetalae</taxon>
        <taxon>rosids</taxon>
        <taxon>fabids</taxon>
        <taxon>Fabales</taxon>
        <taxon>Fabaceae</taxon>
        <taxon>Papilionoideae</taxon>
        <taxon>50 kb inversion clade</taxon>
        <taxon>NPAAA clade</taxon>
        <taxon>indigoferoid/millettioid clade</taxon>
        <taxon>Phaseoleae</taxon>
        <taxon>Vigna</taxon>
    </lineage>
</organism>
<dbReference type="Proteomes" id="UP000053144">
    <property type="component" value="Chromosome 11"/>
</dbReference>
<accession>A0A0L9VTM4</accession>
<proteinExistence type="predicted"/>
<name>A0A0L9VTM4_PHAAN</name>